<dbReference type="GO" id="GO:0009295">
    <property type="term" value="C:nucleoid"/>
    <property type="evidence" value="ECO:0007669"/>
    <property type="project" value="UniProtKB-SubCell"/>
</dbReference>
<dbReference type="GO" id="GO:0003677">
    <property type="term" value="F:DNA binding"/>
    <property type="evidence" value="ECO:0007669"/>
    <property type="project" value="UniProtKB-KW"/>
</dbReference>
<sequence>MIFTKNRKGEQVMLLPIERVTPNPAQPRTVFDSTELDKLAESIRNNGLLQPITVRKLPNERYELISGERRLRACKQLGMDKVKAIVINADDKQSAVFALIENLQREDLNFFDEARGIYELIFQWEITQEEAAAKLGMAQSTLANKLRILRLAPEIQKEITDNGLTERHARALLRLKSDERQMDAIVAITRKSLNVAQTERLIDEMLQTKPPPPKRLLIVKDLRIFLNTIDRAVNTMKQAGINAEVDQNEHNDYIEYTVKIPKASVYQQQHRRENNTTLFKVSI</sequence>
<dbReference type="CDD" id="cd16393">
    <property type="entry name" value="SPO0J_N"/>
    <property type="match status" value="1"/>
</dbReference>
<dbReference type="FunFam" id="1.10.10.2830:FF:000001">
    <property type="entry name" value="Chromosome partitioning protein ParB"/>
    <property type="match status" value="1"/>
</dbReference>
<dbReference type="InterPro" id="IPR041468">
    <property type="entry name" value="HTH_ParB/Spo0J"/>
</dbReference>
<comment type="similarity">
    <text evidence="2">Belongs to the ParB family.</text>
</comment>
<gene>
    <name evidence="5" type="ORF">SAMN05216180_2148</name>
</gene>
<protein>
    <submittedName>
        <fullName evidence="5">ParB family protein</fullName>
    </submittedName>
</protein>
<dbReference type="SMART" id="SM00470">
    <property type="entry name" value="ParB"/>
    <property type="match status" value="1"/>
</dbReference>
<dbReference type="GO" id="GO:0045881">
    <property type="term" value="P:positive regulation of sporulation resulting in formation of a cellular spore"/>
    <property type="evidence" value="ECO:0007669"/>
    <property type="project" value="TreeGrafter"/>
</dbReference>
<organism evidence="5 6">
    <name type="scientific">Hydrogenoanaerobacterium saccharovorans</name>
    <dbReference type="NCBI Taxonomy" id="474960"/>
    <lineage>
        <taxon>Bacteria</taxon>
        <taxon>Bacillati</taxon>
        <taxon>Bacillota</taxon>
        <taxon>Clostridia</taxon>
        <taxon>Eubacteriales</taxon>
        <taxon>Oscillospiraceae</taxon>
        <taxon>Hydrogenoanaerobacterium</taxon>
    </lineage>
</organism>
<evidence type="ECO:0000313" key="5">
    <source>
        <dbReference type="EMBL" id="SEM94764.1"/>
    </source>
</evidence>
<dbReference type="RefSeq" id="WP_242943147.1">
    <property type="nucleotide sequence ID" value="NZ_FOCG01000002.1"/>
</dbReference>
<dbReference type="Pfam" id="PF17762">
    <property type="entry name" value="HTH_ParB"/>
    <property type="match status" value="1"/>
</dbReference>
<dbReference type="InterPro" id="IPR004437">
    <property type="entry name" value="ParB/RepB/Spo0J"/>
</dbReference>
<feature type="domain" description="ParB-like N-terminal" evidence="4">
    <location>
        <begin position="13"/>
        <end position="103"/>
    </location>
</feature>
<comment type="subcellular location">
    <subcellularLocation>
        <location evidence="1">Cytoplasm</location>
        <location evidence="1">Nucleoid</location>
    </subcellularLocation>
</comment>
<dbReference type="EMBL" id="FOCG01000002">
    <property type="protein sequence ID" value="SEM94764.1"/>
    <property type="molecule type" value="Genomic_DNA"/>
</dbReference>
<accession>A0A1H8CK26</accession>
<dbReference type="STRING" id="474960.SAMN05216180_2148"/>
<dbReference type="NCBIfam" id="TIGR00180">
    <property type="entry name" value="parB_part"/>
    <property type="match status" value="1"/>
</dbReference>
<name>A0A1H8CK26_9FIRM</name>
<keyword evidence="3" id="KW-0238">DNA-binding</keyword>
<evidence type="ECO:0000256" key="2">
    <source>
        <dbReference type="ARBA" id="ARBA00006295"/>
    </source>
</evidence>
<dbReference type="Proteomes" id="UP000199158">
    <property type="component" value="Unassembled WGS sequence"/>
</dbReference>
<dbReference type="InterPro" id="IPR050336">
    <property type="entry name" value="Chromosome_partition/occlusion"/>
</dbReference>
<evidence type="ECO:0000313" key="6">
    <source>
        <dbReference type="Proteomes" id="UP000199158"/>
    </source>
</evidence>
<dbReference type="SUPFAM" id="SSF110849">
    <property type="entry name" value="ParB/Sulfiredoxin"/>
    <property type="match status" value="1"/>
</dbReference>
<dbReference type="AlphaFoldDB" id="A0A1H8CK26"/>
<reference evidence="5 6" key="1">
    <citation type="submission" date="2016-10" db="EMBL/GenBank/DDBJ databases">
        <authorList>
            <person name="de Groot N.N."/>
        </authorList>
    </citation>
    <scope>NUCLEOTIDE SEQUENCE [LARGE SCALE GENOMIC DNA]</scope>
    <source>
        <strain evidence="5 6">CGMCC 1.5070</strain>
    </source>
</reference>
<evidence type="ECO:0000256" key="1">
    <source>
        <dbReference type="ARBA" id="ARBA00004453"/>
    </source>
</evidence>
<dbReference type="PANTHER" id="PTHR33375">
    <property type="entry name" value="CHROMOSOME-PARTITIONING PROTEIN PARB-RELATED"/>
    <property type="match status" value="1"/>
</dbReference>
<dbReference type="GO" id="GO:0005694">
    <property type="term" value="C:chromosome"/>
    <property type="evidence" value="ECO:0007669"/>
    <property type="project" value="TreeGrafter"/>
</dbReference>
<evidence type="ECO:0000256" key="3">
    <source>
        <dbReference type="ARBA" id="ARBA00023125"/>
    </source>
</evidence>
<dbReference type="Gene3D" id="1.10.10.2830">
    <property type="match status" value="1"/>
</dbReference>
<keyword evidence="6" id="KW-1185">Reference proteome</keyword>
<dbReference type="FunFam" id="3.90.1530.30:FF:000001">
    <property type="entry name" value="Chromosome partitioning protein ParB"/>
    <property type="match status" value="1"/>
</dbReference>
<dbReference type="Pfam" id="PF02195">
    <property type="entry name" value="ParB_N"/>
    <property type="match status" value="1"/>
</dbReference>
<dbReference type="GO" id="GO:0007059">
    <property type="term" value="P:chromosome segregation"/>
    <property type="evidence" value="ECO:0007669"/>
    <property type="project" value="TreeGrafter"/>
</dbReference>
<dbReference type="Gene3D" id="3.90.1530.30">
    <property type="match status" value="1"/>
</dbReference>
<dbReference type="PANTHER" id="PTHR33375:SF8">
    <property type="entry name" value="NUCLEOID OCCLUSION PROTEIN"/>
    <property type="match status" value="1"/>
</dbReference>
<dbReference type="InterPro" id="IPR003115">
    <property type="entry name" value="ParB_N"/>
</dbReference>
<proteinExistence type="inferred from homology"/>
<dbReference type="InterPro" id="IPR036086">
    <property type="entry name" value="ParB/Sulfiredoxin_sf"/>
</dbReference>
<evidence type="ECO:0000259" key="4">
    <source>
        <dbReference type="SMART" id="SM00470"/>
    </source>
</evidence>